<dbReference type="RefSeq" id="WP_340340757.1">
    <property type="nucleotide sequence ID" value="NZ_JBBKZT010000001.1"/>
</dbReference>
<reference evidence="1 2" key="1">
    <citation type="submission" date="2024-03" db="EMBL/GenBank/DDBJ databases">
        <title>Novel species of the genus Variovorax.</title>
        <authorList>
            <person name="Liu Q."/>
            <person name="Xin Y.-H."/>
        </authorList>
    </citation>
    <scope>NUCLEOTIDE SEQUENCE [LARGE SCALE GENOMIC DNA]</scope>
    <source>
        <strain evidence="1 2">KACC 18900</strain>
    </source>
</reference>
<dbReference type="EMBL" id="JBBKZT010000001">
    <property type="protein sequence ID" value="MEJ8845599.1"/>
    <property type="molecule type" value="Genomic_DNA"/>
</dbReference>
<gene>
    <name evidence="1" type="ORF">WKW82_03015</name>
</gene>
<organism evidence="1 2">
    <name type="scientific">Variovorax rhizosphaerae</name>
    <dbReference type="NCBI Taxonomy" id="1836200"/>
    <lineage>
        <taxon>Bacteria</taxon>
        <taxon>Pseudomonadati</taxon>
        <taxon>Pseudomonadota</taxon>
        <taxon>Betaproteobacteria</taxon>
        <taxon>Burkholderiales</taxon>
        <taxon>Comamonadaceae</taxon>
        <taxon>Variovorax</taxon>
    </lineage>
</organism>
<dbReference type="InterPro" id="IPR023982">
    <property type="entry name" value="CHP04029_CMD-like"/>
</dbReference>
<accession>A0ABU8WF52</accession>
<dbReference type="SUPFAM" id="SSF69118">
    <property type="entry name" value="AhpD-like"/>
    <property type="match status" value="1"/>
</dbReference>
<sequence length="220" mass="22845">MTTTSTPDVIDQLAGITPGHAIDATRAGRTQARIHSQQSYLALFEPEQLPAEDGFTLAQRFAVATFVSLLHGQSQATRFYVDGLASQGVSREVINAIAAEAAASETSGPYGQFPEGPLSVEDAPGLSYSVSKVSAAVLGTKLSAALVHAHLLVFHPRDASAKALQALLDAGWSETDIVTLSQGVSFLAFQLRVVVGLQVLKRSIGSSDAAASSPAEALAS</sequence>
<dbReference type="InterPro" id="IPR029032">
    <property type="entry name" value="AhpD-like"/>
</dbReference>
<dbReference type="Proteomes" id="UP001385892">
    <property type="component" value="Unassembled WGS sequence"/>
</dbReference>
<dbReference type="NCBIfam" id="TIGR04029">
    <property type="entry name" value="CMD_Avi_7170"/>
    <property type="match status" value="1"/>
</dbReference>
<evidence type="ECO:0000313" key="1">
    <source>
        <dbReference type="EMBL" id="MEJ8845599.1"/>
    </source>
</evidence>
<dbReference type="Gene3D" id="1.20.1290.10">
    <property type="entry name" value="AhpD-like"/>
    <property type="match status" value="1"/>
</dbReference>
<protein>
    <submittedName>
        <fullName evidence="1">CMD domain protein</fullName>
    </submittedName>
</protein>
<comment type="caution">
    <text evidence="1">The sequence shown here is derived from an EMBL/GenBank/DDBJ whole genome shotgun (WGS) entry which is preliminary data.</text>
</comment>
<keyword evidence="2" id="KW-1185">Reference proteome</keyword>
<evidence type="ECO:0000313" key="2">
    <source>
        <dbReference type="Proteomes" id="UP001385892"/>
    </source>
</evidence>
<name>A0ABU8WF52_9BURK</name>
<proteinExistence type="predicted"/>